<evidence type="ECO:0000313" key="7">
    <source>
        <dbReference type="Proteomes" id="UP000003789"/>
    </source>
</evidence>
<dbReference type="AlphaFoldDB" id="Q1ZAU1"/>
<dbReference type="Proteomes" id="UP000003789">
    <property type="component" value="Unassembled WGS sequence"/>
</dbReference>
<protein>
    <submittedName>
        <fullName evidence="6">Transcriptional regulator, LysR family protein</fullName>
    </submittedName>
</protein>
<sequence length="319" mass="35948">MQLELLQRLAKKDLNLLVFLAALLEEKHVSRTAVMLNISQATMSYHLQKLRKEFDDPLLIKSKNGMVLSNLGAALQVPLSQLFNQLDSTVYKRTFLPADAEGTIRFCTQDASLKHLLIPLLSQISVAAPNLCIELVEWPFDIFNALENGDIDVVFGGLGSAPPSIYGVKYYTSRLSVVTHVDHPFTRISSPKLEDVFSFPHVRIYPGAEGERLVDEAARKQGINRPITLKTPSYNIALETIKLGRHIACFNRLVVSTMAQDSSELVITDVEGLPEVDIYLYWNARVSKEPMHIWFREQINMLIKQGIKDLKLKGNNDFV</sequence>
<gene>
    <name evidence="6" type="ORF">P3TCK_03471</name>
</gene>
<dbReference type="Gene3D" id="3.40.190.10">
    <property type="entry name" value="Periplasmic binding protein-like II"/>
    <property type="match status" value="2"/>
</dbReference>
<dbReference type="PROSITE" id="PS50931">
    <property type="entry name" value="HTH_LYSR"/>
    <property type="match status" value="1"/>
</dbReference>
<dbReference type="PANTHER" id="PTHR30118">
    <property type="entry name" value="HTH-TYPE TRANSCRIPTIONAL REGULATOR LEUO-RELATED"/>
    <property type="match status" value="1"/>
</dbReference>
<name>Q1ZAU1_9GAMM</name>
<dbReference type="InterPro" id="IPR000847">
    <property type="entry name" value="LysR_HTH_N"/>
</dbReference>
<proteinExistence type="inferred from homology"/>
<keyword evidence="3" id="KW-0238">DNA-binding</keyword>
<evidence type="ECO:0000256" key="1">
    <source>
        <dbReference type="ARBA" id="ARBA00009437"/>
    </source>
</evidence>
<dbReference type="Pfam" id="PF03466">
    <property type="entry name" value="LysR_substrate"/>
    <property type="match status" value="1"/>
</dbReference>
<dbReference type="HOGENOM" id="CLU_039613_39_0_6"/>
<dbReference type="Pfam" id="PF00126">
    <property type="entry name" value="HTH_1"/>
    <property type="match status" value="1"/>
</dbReference>
<dbReference type="InterPro" id="IPR037402">
    <property type="entry name" value="YidZ_PBP2"/>
</dbReference>
<dbReference type="PANTHER" id="PTHR30118:SF15">
    <property type="entry name" value="TRANSCRIPTIONAL REGULATORY PROTEIN"/>
    <property type="match status" value="1"/>
</dbReference>
<dbReference type="RefSeq" id="WP_006228704.1">
    <property type="nucleotide sequence ID" value="NZ_CH724134.1"/>
</dbReference>
<reference evidence="6 7" key="1">
    <citation type="submission" date="2006-03" db="EMBL/GenBank/DDBJ databases">
        <authorList>
            <person name="Bartlett D.H."/>
            <person name="Valle G."/>
            <person name="Lauro F.M."/>
            <person name="Vezzi A."/>
            <person name="Simonato F."/>
            <person name="Eloe E."/>
            <person name="Vitulo N."/>
            <person name="Stratton T.K."/>
            <person name="D'angelo M."/>
            <person name="Ferriera S."/>
            <person name="Johnson J."/>
            <person name="Kravitz S."/>
            <person name="Beeson K."/>
            <person name="Sutton G."/>
            <person name="Rogers Y."/>
            <person name="Friedman R."/>
            <person name="Frazier M."/>
            <person name="Venter J.C."/>
        </authorList>
    </citation>
    <scope>NUCLEOTIDE SEQUENCE [LARGE SCALE GENOMIC DNA]</scope>
    <source>
        <strain evidence="6 7">3TCK</strain>
    </source>
</reference>
<keyword evidence="2" id="KW-0805">Transcription regulation</keyword>
<dbReference type="CDD" id="cd08417">
    <property type="entry name" value="PBP2_Nitroaromatics_like"/>
    <property type="match status" value="1"/>
</dbReference>
<evidence type="ECO:0000313" key="6">
    <source>
        <dbReference type="EMBL" id="EAS45401.1"/>
    </source>
</evidence>
<evidence type="ECO:0000256" key="2">
    <source>
        <dbReference type="ARBA" id="ARBA00023015"/>
    </source>
</evidence>
<dbReference type="SUPFAM" id="SSF46785">
    <property type="entry name" value="Winged helix' DNA-binding domain"/>
    <property type="match status" value="1"/>
</dbReference>
<keyword evidence="4" id="KW-0804">Transcription</keyword>
<evidence type="ECO:0000256" key="3">
    <source>
        <dbReference type="ARBA" id="ARBA00023125"/>
    </source>
</evidence>
<comment type="caution">
    <text evidence="6">The sequence shown here is derived from an EMBL/GenBank/DDBJ whole genome shotgun (WGS) entry which is preliminary data.</text>
</comment>
<comment type="similarity">
    <text evidence="1">Belongs to the LysR transcriptional regulatory family.</text>
</comment>
<dbReference type="SUPFAM" id="SSF53850">
    <property type="entry name" value="Periplasmic binding protein-like II"/>
    <property type="match status" value="1"/>
</dbReference>
<organism evidence="6 7">
    <name type="scientific">Photobacterium profundum 3TCK</name>
    <dbReference type="NCBI Taxonomy" id="314280"/>
    <lineage>
        <taxon>Bacteria</taxon>
        <taxon>Pseudomonadati</taxon>
        <taxon>Pseudomonadota</taxon>
        <taxon>Gammaproteobacteria</taxon>
        <taxon>Vibrionales</taxon>
        <taxon>Vibrionaceae</taxon>
        <taxon>Photobacterium</taxon>
    </lineage>
</organism>
<dbReference type="InterPro" id="IPR050389">
    <property type="entry name" value="LysR-type_TF"/>
</dbReference>
<dbReference type="InterPro" id="IPR036388">
    <property type="entry name" value="WH-like_DNA-bd_sf"/>
</dbReference>
<accession>Q1ZAU1</accession>
<feature type="domain" description="HTH lysR-type" evidence="5">
    <location>
        <begin position="13"/>
        <end position="69"/>
    </location>
</feature>
<dbReference type="OrthoDB" id="6621790at2"/>
<dbReference type="GO" id="GO:0003700">
    <property type="term" value="F:DNA-binding transcription factor activity"/>
    <property type="evidence" value="ECO:0007669"/>
    <property type="project" value="InterPro"/>
</dbReference>
<evidence type="ECO:0000256" key="4">
    <source>
        <dbReference type="ARBA" id="ARBA00023163"/>
    </source>
</evidence>
<dbReference type="InterPro" id="IPR036390">
    <property type="entry name" value="WH_DNA-bd_sf"/>
</dbReference>
<dbReference type="GO" id="GO:0003677">
    <property type="term" value="F:DNA binding"/>
    <property type="evidence" value="ECO:0007669"/>
    <property type="project" value="UniProtKB-KW"/>
</dbReference>
<evidence type="ECO:0000259" key="5">
    <source>
        <dbReference type="PROSITE" id="PS50931"/>
    </source>
</evidence>
<dbReference type="Gene3D" id="1.10.10.10">
    <property type="entry name" value="Winged helix-like DNA-binding domain superfamily/Winged helix DNA-binding domain"/>
    <property type="match status" value="1"/>
</dbReference>
<dbReference type="EMBL" id="AAPH01000001">
    <property type="protein sequence ID" value="EAS45401.1"/>
    <property type="molecule type" value="Genomic_DNA"/>
</dbReference>
<dbReference type="InterPro" id="IPR005119">
    <property type="entry name" value="LysR_subst-bd"/>
</dbReference>